<reference evidence="2" key="1">
    <citation type="journal article" date="2019" name="Int. J. Syst. Evol. Microbiol.">
        <title>The Global Catalogue of Microorganisms (GCM) 10K type strain sequencing project: providing services to taxonomists for standard genome sequencing and annotation.</title>
        <authorList>
            <consortium name="The Broad Institute Genomics Platform"/>
            <consortium name="The Broad Institute Genome Sequencing Center for Infectious Disease"/>
            <person name="Wu L."/>
            <person name="Ma J."/>
        </authorList>
    </citation>
    <scope>NUCLEOTIDE SEQUENCE [LARGE SCALE GENOMIC DNA]</scope>
    <source>
        <strain evidence="2">KCTC 3913</strain>
    </source>
</reference>
<dbReference type="EMBL" id="JBHUMF010000031">
    <property type="protein sequence ID" value="MFD2682074.1"/>
    <property type="molecule type" value="Genomic_DNA"/>
</dbReference>
<comment type="caution">
    <text evidence="1">The sequence shown here is derived from an EMBL/GenBank/DDBJ whole genome shotgun (WGS) entry which is preliminary data.</text>
</comment>
<keyword evidence="2" id="KW-1185">Reference proteome</keyword>
<dbReference type="RefSeq" id="WP_377936794.1">
    <property type="nucleotide sequence ID" value="NZ_JBHUMF010000031.1"/>
</dbReference>
<protein>
    <submittedName>
        <fullName evidence="1">Uncharacterized protein</fullName>
    </submittedName>
</protein>
<organism evidence="1 2">
    <name type="scientific">Bacillus seohaeanensis</name>
    <dbReference type="NCBI Taxonomy" id="284580"/>
    <lineage>
        <taxon>Bacteria</taxon>
        <taxon>Bacillati</taxon>
        <taxon>Bacillota</taxon>
        <taxon>Bacilli</taxon>
        <taxon>Bacillales</taxon>
        <taxon>Bacillaceae</taxon>
        <taxon>Bacillus</taxon>
    </lineage>
</organism>
<dbReference type="Proteomes" id="UP001597506">
    <property type="component" value="Unassembled WGS sequence"/>
</dbReference>
<name>A0ABW5RVT1_9BACI</name>
<accession>A0ABW5RVT1</accession>
<sequence length="65" mass="7672">MWTILAIVFGFIAALAIIEEGINYFAKKYVKDQSYSPKEELQHLKEFFIKLWKKINFRKKASSNS</sequence>
<evidence type="ECO:0000313" key="1">
    <source>
        <dbReference type="EMBL" id="MFD2682074.1"/>
    </source>
</evidence>
<evidence type="ECO:0000313" key="2">
    <source>
        <dbReference type="Proteomes" id="UP001597506"/>
    </source>
</evidence>
<proteinExistence type="predicted"/>
<gene>
    <name evidence="1" type="ORF">ACFSUL_15140</name>
</gene>